<dbReference type="HAMAP" id="MF_00292">
    <property type="entry name" value="Ribosomal_eS28"/>
    <property type="match status" value="1"/>
</dbReference>
<dbReference type="GO" id="GO:0003735">
    <property type="term" value="F:structural constituent of ribosome"/>
    <property type="evidence" value="ECO:0007669"/>
    <property type="project" value="InterPro"/>
</dbReference>
<evidence type="ECO:0000256" key="1">
    <source>
        <dbReference type="ARBA" id="ARBA00005943"/>
    </source>
</evidence>
<dbReference type="InterPro" id="IPR028626">
    <property type="entry name" value="Ribosomal_eS28_CS"/>
</dbReference>
<dbReference type="NCBIfam" id="NF003080">
    <property type="entry name" value="PRK04007.1"/>
    <property type="match status" value="1"/>
</dbReference>
<dbReference type="Gene3D" id="2.40.50.140">
    <property type="entry name" value="Nucleic acid-binding proteins"/>
    <property type="match status" value="1"/>
</dbReference>
<evidence type="ECO:0000256" key="4">
    <source>
        <dbReference type="ARBA" id="ARBA00035146"/>
    </source>
</evidence>
<evidence type="ECO:0000256" key="5">
    <source>
        <dbReference type="HAMAP-Rule" id="MF_00292"/>
    </source>
</evidence>
<dbReference type="GO" id="GO:0022627">
    <property type="term" value="C:cytosolic small ribosomal subunit"/>
    <property type="evidence" value="ECO:0007669"/>
    <property type="project" value="TreeGrafter"/>
</dbReference>
<protein>
    <recommendedName>
        <fullName evidence="4 5">Small ribosomal subunit protein eS28</fullName>
    </recommendedName>
</protein>
<dbReference type="AlphaFoldDB" id="A0A7C3RJZ1"/>
<dbReference type="SUPFAM" id="SSF50249">
    <property type="entry name" value="Nucleic acid-binding proteins"/>
    <property type="match status" value="1"/>
</dbReference>
<dbReference type="InterPro" id="IPR000289">
    <property type="entry name" value="Ribosomal_eS28"/>
</dbReference>
<dbReference type="Pfam" id="PF01200">
    <property type="entry name" value="Ribosomal_S28e"/>
    <property type="match status" value="1"/>
</dbReference>
<keyword evidence="2 5" id="KW-0689">Ribosomal protein</keyword>
<accession>A0A7C3RJZ1</accession>
<dbReference type="PROSITE" id="PS00961">
    <property type="entry name" value="RIBOSOMAL_S28E"/>
    <property type="match status" value="1"/>
</dbReference>
<organism evidence="6">
    <name type="scientific">Archaeoglobus fulgidus</name>
    <dbReference type="NCBI Taxonomy" id="2234"/>
    <lineage>
        <taxon>Archaea</taxon>
        <taxon>Methanobacteriati</taxon>
        <taxon>Methanobacteriota</taxon>
        <taxon>Archaeoglobi</taxon>
        <taxon>Archaeoglobales</taxon>
        <taxon>Archaeoglobaceae</taxon>
        <taxon>Archaeoglobus</taxon>
    </lineage>
</organism>
<evidence type="ECO:0000313" key="6">
    <source>
        <dbReference type="EMBL" id="HFW31445.1"/>
    </source>
</evidence>
<dbReference type="GO" id="GO:0000028">
    <property type="term" value="P:ribosomal small subunit assembly"/>
    <property type="evidence" value="ECO:0007669"/>
    <property type="project" value="TreeGrafter"/>
</dbReference>
<dbReference type="GO" id="GO:0006412">
    <property type="term" value="P:translation"/>
    <property type="evidence" value="ECO:0007669"/>
    <property type="project" value="UniProtKB-UniRule"/>
</dbReference>
<keyword evidence="3 5" id="KW-0687">Ribonucleoprotein</keyword>
<name>A0A7C3RJZ1_ARCFL</name>
<dbReference type="CDD" id="cd04457">
    <property type="entry name" value="S1_S28E"/>
    <property type="match status" value="1"/>
</dbReference>
<dbReference type="FunFam" id="2.40.50.140:FF:000145">
    <property type="entry name" value="30S ribosomal protein S28e"/>
    <property type="match status" value="1"/>
</dbReference>
<evidence type="ECO:0000256" key="2">
    <source>
        <dbReference type="ARBA" id="ARBA00022980"/>
    </source>
</evidence>
<comment type="caution">
    <text evidence="6">The sequence shown here is derived from an EMBL/GenBank/DDBJ whole genome shotgun (WGS) entry which is preliminary data.</text>
</comment>
<dbReference type="GO" id="GO:0030490">
    <property type="term" value="P:maturation of SSU-rRNA"/>
    <property type="evidence" value="ECO:0007669"/>
    <property type="project" value="TreeGrafter"/>
</dbReference>
<reference evidence="6" key="1">
    <citation type="journal article" date="2020" name="mSystems">
        <title>Genome- and Community-Level Interaction Insights into Carbon Utilization and Element Cycling Functions of Hydrothermarchaeota in Hydrothermal Sediment.</title>
        <authorList>
            <person name="Zhou Z."/>
            <person name="Liu Y."/>
            <person name="Xu W."/>
            <person name="Pan J."/>
            <person name="Luo Z.H."/>
            <person name="Li M."/>
        </authorList>
    </citation>
    <scope>NUCLEOTIDE SEQUENCE [LARGE SCALE GENOMIC DNA]</scope>
    <source>
        <strain evidence="6">SpSt-87</strain>
    </source>
</reference>
<evidence type="ECO:0000256" key="3">
    <source>
        <dbReference type="ARBA" id="ARBA00023274"/>
    </source>
</evidence>
<dbReference type="InterPro" id="IPR012340">
    <property type="entry name" value="NA-bd_OB-fold"/>
</dbReference>
<dbReference type="PANTHER" id="PTHR10769:SF3">
    <property type="entry name" value="SMALL RIBOSOMAL SUBUNIT PROTEIN ES28"/>
    <property type="match status" value="1"/>
</dbReference>
<dbReference type="PANTHER" id="PTHR10769">
    <property type="entry name" value="40S RIBOSOMAL PROTEIN S28"/>
    <property type="match status" value="1"/>
</dbReference>
<gene>
    <name evidence="5" type="primary">rps28e</name>
    <name evidence="6" type="ORF">ENW66_00610</name>
</gene>
<sequence length="69" mass="7670">MEEDIQPAEVVELIGRTGMHGEVTQVKVRVLAGENKGRVITRNVFGPVKVGDIIMIKETAREARKLTVR</sequence>
<comment type="similarity">
    <text evidence="1 5">Belongs to the eukaryotic ribosomal protein eS28 family.</text>
</comment>
<dbReference type="EMBL" id="DTLB01000001">
    <property type="protein sequence ID" value="HFW31445.1"/>
    <property type="molecule type" value="Genomic_DNA"/>
</dbReference>
<proteinExistence type="inferred from homology"/>